<dbReference type="OrthoDB" id="9804819at2"/>
<dbReference type="GO" id="GO:0016887">
    <property type="term" value="F:ATP hydrolysis activity"/>
    <property type="evidence" value="ECO:0007669"/>
    <property type="project" value="InterPro"/>
</dbReference>
<evidence type="ECO:0000256" key="1">
    <source>
        <dbReference type="ARBA" id="ARBA00022741"/>
    </source>
</evidence>
<dbReference type="PROSITE" id="PS50893">
    <property type="entry name" value="ABC_TRANSPORTER_2"/>
    <property type="match status" value="1"/>
</dbReference>
<feature type="domain" description="ABC transporter" evidence="3">
    <location>
        <begin position="1"/>
        <end position="230"/>
    </location>
</feature>
<evidence type="ECO:0000313" key="5">
    <source>
        <dbReference type="Proteomes" id="UP000180057"/>
    </source>
</evidence>
<dbReference type="Proteomes" id="UP000180057">
    <property type="component" value="Unassembled WGS sequence"/>
</dbReference>
<dbReference type="InterPro" id="IPR003439">
    <property type="entry name" value="ABC_transporter-like_ATP-bd"/>
</dbReference>
<evidence type="ECO:0000313" key="4">
    <source>
        <dbReference type="EMBL" id="OIJ18788.1"/>
    </source>
</evidence>
<keyword evidence="2" id="KW-0067">ATP-binding</keyword>
<accession>A0A1S2M229</accession>
<proteinExistence type="predicted"/>
<dbReference type="Gene3D" id="3.40.50.300">
    <property type="entry name" value="P-loop containing nucleotide triphosphate hydrolases"/>
    <property type="match status" value="1"/>
</dbReference>
<dbReference type="PANTHER" id="PTHR43158">
    <property type="entry name" value="SKFA PEPTIDE EXPORT ATP-BINDING PROTEIN SKFE"/>
    <property type="match status" value="1"/>
</dbReference>
<dbReference type="EMBL" id="MLQS01000026">
    <property type="protein sequence ID" value="OIJ18788.1"/>
    <property type="molecule type" value="Genomic_DNA"/>
</dbReference>
<gene>
    <name evidence="4" type="ORF">BKP45_15520</name>
</gene>
<dbReference type="RefSeq" id="WP_071390620.1">
    <property type="nucleotide sequence ID" value="NZ_MLQS01000026.1"/>
</dbReference>
<comment type="caution">
    <text evidence="4">The sequence shown here is derived from an EMBL/GenBank/DDBJ whole genome shotgun (WGS) entry which is preliminary data.</text>
</comment>
<dbReference type="GO" id="GO:0005524">
    <property type="term" value="F:ATP binding"/>
    <property type="evidence" value="ECO:0007669"/>
    <property type="project" value="UniProtKB-KW"/>
</dbReference>
<sequence length="296" mass="32782">MRWDVVAKSVGLKLKDNEVLKEISFTLEHGKTYGLLGRNGAGKTSLLSLLASYQEPSSGEILIDGEDPFENGKVMPHVGFAYETDYSDEDEAVKGYFEFAERYRPFFDLGYAKELASRFKVPLDKSISTLSSGKQSALNAILGLASRTPVTILDEVYLAMDAPTRELFYQEVIEEQARHPRTMVLSTHLVSEMEYLFDHVLLLHDGQLLVDEEYDAFVGRGASVTGASLAVDSFVASLGTGLKQLKTQQLGDTKSVMVYGELSEEKRLEAVRLGLDVGPVSLQELFIHLTGEEEKV</sequence>
<dbReference type="STRING" id="472963.BKP45_15520"/>
<evidence type="ECO:0000259" key="3">
    <source>
        <dbReference type="PROSITE" id="PS50893"/>
    </source>
</evidence>
<name>A0A1S2M229_9BACI</name>
<keyword evidence="5" id="KW-1185">Reference proteome</keyword>
<dbReference type="SMART" id="SM00382">
    <property type="entry name" value="AAA"/>
    <property type="match status" value="1"/>
</dbReference>
<dbReference type="SUPFAM" id="SSF52540">
    <property type="entry name" value="P-loop containing nucleoside triphosphate hydrolases"/>
    <property type="match status" value="1"/>
</dbReference>
<keyword evidence="1" id="KW-0547">Nucleotide-binding</keyword>
<evidence type="ECO:0000256" key="2">
    <source>
        <dbReference type="ARBA" id="ARBA00022840"/>
    </source>
</evidence>
<organism evidence="4 5">
    <name type="scientific">Anaerobacillus alkalidiazotrophicus</name>
    <dbReference type="NCBI Taxonomy" id="472963"/>
    <lineage>
        <taxon>Bacteria</taxon>
        <taxon>Bacillati</taxon>
        <taxon>Bacillota</taxon>
        <taxon>Bacilli</taxon>
        <taxon>Bacillales</taxon>
        <taxon>Bacillaceae</taxon>
        <taxon>Anaerobacillus</taxon>
    </lineage>
</organism>
<reference evidence="4 5" key="1">
    <citation type="submission" date="2016-10" db="EMBL/GenBank/DDBJ databases">
        <title>Draft genome sequences of four alkaliphilic bacteria belonging to the Anaerobacillus genus.</title>
        <authorList>
            <person name="Bassil N.M."/>
            <person name="Lloyd J.R."/>
        </authorList>
    </citation>
    <scope>NUCLEOTIDE SEQUENCE [LARGE SCALE GENOMIC DNA]</scope>
    <source>
        <strain evidence="4 5">DSM 22531</strain>
    </source>
</reference>
<dbReference type="AlphaFoldDB" id="A0A1S2M229"/>
<protein>
    <submittedName>
        <fullName evidence="4">ABC transporter</fullName>
    </submittedName>
</protein>
<dbReference type="InterPro" id="IPR003593">
    <property type="entry name" value="AAA+_ATPase"/>
</dbReference>
<dbReference type="Pfam" id="PF00005">
    <property type="entry name" value="ABC_tran"/>
    <property type="match status" value="1"/>
</dbReference>
<dbReference type="InterPro" id="IPR027417">
    <property type="entry name" value="P-loop_NTPase"/>
</dbReference>
<dbReference type="PANTHER" id="PTHR43158:SF5">
    <property type="entry name" value="ABC TRANSPORTER, ATP-BINDING PROTEIN"/>
    <property type="match status" value="1"/>
</dbReference>